<dbReference type="Proteomes" id="UP001241377">
    <property type="component" value="Unassembled WGS sequence"/>
</dbReference>
<proteinExistence type="predicted"/>
<accession>A0ACC2WPN0</accession>
<keyword evidence="2" id="KW-1185">Reference proteome</keyword>
<protein>
    <submittedName>
        <fullName evidence="1">mRNA splicing protein prp28</fullName>
    </submittedName>
</protein>
<comment type="caution">
    <text evidence="1">The sequence shown here is derived from an EMBL/GenBank/DDBJ whole genome shotgun (WGS) entry which is preliminary data.</text>
</comment>
<evidence type="ECO:0000313" key="2">
    <source>
        <dbReference type="Proteomes" id="UP001241377"/>
    </source>
</evidence>
<evidence type="ECO:0000313" key="1">
    <source>
        <dbReference type="EMBL" id="KAJ9113406.1"/>
    </source>
</evidence>
<name>A0ACC2WPN0_9TREE</name>
<dbReference type="EMBL" id="JASBWR010000002">
    <property type="protein sequence ID" value="KAJ9113406.1"/>
    <property type="molecule type" value="Genomic_DNA"/>
</dbReference>
<organism evidence="1 2">
    <name type="scientific">Naganishia cerealis</name>
    <dbReference type="NCBI Taxonomy" id="610337"/>
    <lineage>
        <taxon>Eukaryota</taxon>
        <taxon>Fungi</taxon>
        <taxon>Dikarya</taxon>
        <taxon>Basidiomycota</taxon>
        <taxon>Agaricomycotina</taxon>
        <taxon>Tremellomycetes</taxon>
        <taxon>Filobasidiales</taxon>
        <taxon>Filobasidiaceae</taxon>
        <taxon>Naganishia</taxon>
    </lineage>
</organism>
<reference evidence="1" key="1">
    <citation type="submission" date="2023-04" db="EMBL/GenBank/DDBJ databases">
        <title>Draft Genome sequencing of Naganishia species isolated from polar environments using Oxford Nanopore Technology.</title>
        <authorList>
            <person name="Leo P."/>
            <person name="Venkateswaran K."/>
        </authorList>
    </citation>
    <scope>NUCLEOTIDE SEQUENCE</scope>
    <source>
        <strain evidence="1">MNA-CCFEE 5261</strain>
    </source>
</reference>
<gene>
    <name evidence="1" type="primary">PRP28_1</name>
    <name evidence="1" type="ORF">QFC19_000326</name>
</gene>
<sequence>MRPLNAAELLKSRSQDHKLAKPQFLSKKKRLELQRAKEDEEREKTELKRKTNTLKRSLPSEPETILNQKDTSTANKKRKKRFNFDWDDEEDTSSQLEPMMAYPTSNNDFLPAEEHWLDKKLEDMTSRDWRIFKEDFSITCKGNNIPNPLRSWKESGIPTTLLNTIDQLGYKEPTPIQRAAIPTALGHRDVVGIAETGSGKTLAFLIPLLSYLSAIDKDYMEVEHKQESNLNKVLGLVLAPTRELALQISKEAKKFASVLGYNVVTIIGGHQYEETVKSVQDGAHIVVATPGRLIDSAEKGLIDLSQCYHLTMDEADRMIDMGFEKALQSILSFLPSTSSSGFGLDSTIFKVKSRITLMFTATISPPIEKITKDYLQTPAYLYIGDAGEIVDNINQKFEYLGDNVDSQEELNAPRTNKMILALRQHIRETEQPLIIIFANFKRTCELLSVELSNQNVGSNIVIHGSKSQEARESAIASFREHKVNVLIATDVAARGIDIPNVSLVVNYHMPKRFDEYIHRIGRTGRAGKSGASLSFVDDGDSEILVNLKSFLSKGTKRLPDWLLRHPAVQSLTLKD</sequence>